<dbReference type="STRING" id="1123037.GCA_000425305_00142"/>
<dbReference type="PANTHER" id="PTHR43830:SF3">
    <property type="entry name" value="PROTEIN PSP1"/>
    <property type="match status" value="1"/>
</dbReference>
<feature type="domain" description="PSP1 C-terminal" evidence="2">
    <location>
        <begin position="116"/>
        <end position="201"/>
    </location>
</feature>
<proteinExistence type="predicted"/>
<dbReference type="OrthoDB" id="9779344at2"/>
<organism evidence="3 4">
    <name type="scientific">Psychroserpens burtonensis</name>
    <dbReference type="NCBI Taxonomy" id="49278"/>
    <lineage>
        <taxon>Bacteria</taxon>
        <taxon>Pseudomonadati</taxon>
        <taxon>Bacteroidota</taxon>
        <taxon>Flavobacteriia</taxon>
        <taxon>Flavobacteriales</taxon>
        <taxon>Flavobacteriaceae</taxon>
        <taxon>Psychroserpens</taxon>
    </lineage>
</organism>
<comment type="caution">
    <text evidence="3">The sequence shown here is derived from an EMBL/GenBank/DDBJ whole genome shotgun (WGS) entry which is preliminary data.</text>
</comment>
<dbReference type="PROSITE" id="PS51411">
    <property type="entry name" value="PSP1_C"/>
    <property type="match status" value="1"/>
</dbReference>
<reference evidence="3 4" key="1">
    <citation type="submission" date="2019-08" db="EMBL/GenBank/DDBJ databases">
        <title>Genome of Psychroserpens burtonensis ACAM 167.</title>
        <authorList>
            <person name="Bowman J.P."/>
        </authorList>
    </citation>
    <scope>NUCLEOTIDE SEQUENCE [LARGE SCALE GENOMIC DNA]</scope>
    <source>
        <strain evidence="3 4">ACAM 167</strain>
    </source>
</reference>
<dbReference type="Pfam" id="PF04468">
    <property type="entry name" value="PSP1"/>
    <property type="match status" value="1"/>
</dbReference>
<dbReference type="InterPro" id="IPR007557">
    <property type="entry name" value="PSP1_C"/>
</dbReference>
<dbReference type="InterPro" id="IPR047767">
    <property type="entry name" value="PSP1-like"/>
</dbReference>
<dbReference type="NCBIfam" id="NF041131">
    <property type="entry name" value="RicT_YaaT_fam"/>
    <property type="match status" value="1"/>
</dbReference>
<evidence type="ECO:0000259" key="2">
    <source>
        <dbReference type="PROSITE" id="PS51411"/>
    </source>
</evidence>
<name>A0A5C7BIV7_9FLAO</name>
<dbReference type="Proteomes" id="UP000321938">
    <property type="component" value="Unassembled WGS sequence"/>
</dbReference>
<evidence type="ECO:0000256" key="1">
    <source>
        <dbReference type="SAM" id="MobiDB-lite"/>
    </source>
</evidence>
<evidence type="ECO:0000313" key="4">
    <source>
        <dbReference type="Proteomes" id="UP000321938"/>
    </source>
</evidence>
<evidence type="ECO:0000313" key="3">
    <source>
        <dbReference type="EMBL" id="TXE19040.1"/>
    </source>
</evidence>
<accession>A0A5C7BIV7</accession>
<sequence>MSCKSCSTGTDGQPKGCKNNGTCGTDSCNKLTVFDWLANMTLPQGQEPFIGVEVRFKNGRKLYYKNTENLTLSIGDIVATQASSGHDIGMVTLTGELVRVQMKRKKVNIDDEETVMKIYRKASQKDIDIWSAARDKEEPMKVKARQFAIDLKLHMKISDIEYQGDASKATFYYTAEERVDFRELIKLFAREFRTRIEMKQVGFRQEAARLGGIGSCGRELCCSTWLTDFRSVSTSAARYQQLSLNPLKLAGQCGKLKCCLNYELDAYLDALKAFPKSDTKLFTEKGKAVCQKTDIFKGHLWYAYEGEWMNWHVLTTDQANEIIEKNKKREKVASLEEYASVLIEDTKTEFENVVGQDSLTRFDGPKRKKKRRTNKGGQTQRSKNTNNSNAKK</sequence>
<dbReference type="RefSeq" id="WP_028870642.1">
    <property type="nucleotide sequence ID" value="NZ_VOSB01000005.1"/>
</dbReference>
<feature type="region of interest" description="Disordered" evidence="1">
    <location>
        <begin position="359"/>
        <end position="392"/>
    </location>
</feature>
<dbReference type="PANTHER" id="PTHR43830">
    <property type="entry name" value="PROTEIN PSP1"/>
    <property type="match status" value="1"/>
</dbReference>
<protein>
    <recommendedName>
        <fullName evidence="2">PSP1 C-terminal domain-containing protein</fullName>
    </recommendedName>
</protein>
<gene>
    <name evidence="3" type="ORF">ES692_04065</name>
</gene>
<feature type="compositionally biased region" description="Polar residues" evidence="1">
    <location>
        <begin position="375"/>
        <end position="392"/>
    </location>
</feature>
<dbReference type="AlphaFoldDB" id="A0A5C7BIV7"/>
<dbReference type="EMBL" id="VOSB01000005">
    <property type="protein sequence ID" value="TXE19040.1"/>
    <property type="molecule type" value="Genomic_DNA"/>
</dbReference>
<keyword evidence="4" id="KW-1185">Reference proteome</keyword>
<dbReference type="GO" id="GO:0005737">
    <property type="term" value="C:cytoplasm"/>
    <property type="evidence" value="ECO:0007669"/>
    <property type="project" value="TreeGrafter"/>
</dbReference>